<dbReference type="SUPFAM" id="SSF110857">
    <property type="entry name" value="Gamma-glutamyl cyclotransferase-like"/>
    <property type="match status" value="1"/>
</dbReference>
<keyword evidence="4" id="KW-0732">Signal</keyword>
<dbReference type="InterPro" id="IPR036568">
    <property type="entry name" value="GGCT-like_sf"/>
</dbReference>
<protein>
    <recommendedName>
        <fullName evidence="3">Gamma-glutamylcyclotransferase family protein</fullName>
    </recommendedName>
</protein>
<gene>
    <name evidence="6" type="ORF">LPLAT_LOCUS6014</name>
</gene>
<evidence type="ECO:0000256" key="3">
    <source>
        <dbReference type="RuleBase" id="RU367036"/>
    </source>
</evidence>
<dbReference type="EMBL" id="OZ034825">
    <property type="protein sequence ID" value="CAL1679904.1"/>
    <property type="molecule type" value="Genomic_DNA"/>
</dbReference>
<dbReference type="CDD" id="cd06661">
    <property type="entry name" value="GGCT_like"/>
    <property type="match status" value="1"/>
</dbReference>
<feature type="signal peptide" evidence="4">
    <location>
        <begin position="1"/>
        <end position="19"/>
    </location>
</feature>
<dbReference type="Gene3D" id="3.10.490.10">
    <property type="entry name" value="Gamma-glutamyl cyclotransferase-like"/>
    <property type="match status" value="1"/>
</dbReference>
<comment type="similarity">
    <text evidence="1 3">Belongs to the gamma-glutamylcyclotransferase family.</text>
</comment>
<keyword evidence="7" id="KW-1185">Reference proteome</keyword>
<accession>A0AAV2NKI0</accession>
<evidence type="ECO:0000313" key="6">
    <source>
        <dbReference type="EMBL" id="CAL1679904.1"/>
    </source>
</evidence>
<evidence type="ECO:0000313" key="7">
    <source>
        <dbReference type="Proteomes" id="UP001497644"/>
    </source>
</evidence>
<feature type="active site" description="Proton acceptor" evidence="2">
    <location>
        <position position="121"/>
    </location>
</feature>
<evidence type="ECO:0000256" key="1">
    <source>
        <dbReference type="ARBA" id="ARBA00008861"/>
    </source>
</evidence>
<feature type="domain" description="Gamma-glutamylcyclotransferase AIG2-like" evidence="5">
    <location>
        <begin position="43"/>
        <end position="172"/>
    </location>
</feature>
<dbReference type="InterPro" id="IPR039126">
    <property type="entry name" value="GGACT"/>
</dbReference>
<organism evidence="6 7">
    <name type="scientific">Lasius platythorax</name>
    <dbReference type="NCBI Taxonomy" id="488582"/>
    <lineage>
        <taxon>Eukaryota</taxon>
        <taxon>Metazoa</taxon>
        <taxon>Ecdysozoa</taxon>
        <taxon>Arthropoda</taxon>
        <taxon>Hexapoda</taxon>
        <taxon>Insecta</taxon>
        <taxon>Pterygota</taxon>
        <taxon>Neoptera</taxon>
        <taxon>Endopterygota</taxon>
        <taxon>Hymenoptera</taxon>
        <taxon>Apocrita</taxon>
        <taxon>Aculeata</taxon>
        <taxon>Formicoidea</taxon>
        <taxon>Formicidae</taxon>
        <taxon>Formicinae</taxon>
        <taxon>Lasius</taxon>
        <taxon>Lasius</taxon>
    </lineage>
</organism>
<dbReference type="AlphaFoldDB" id="A0AAV2NKI0"/>
<dbReference type="GO" id="GO:0061929">
    <property type="term" value="F:gamma-glutamylaminecyclotransferase activity"/>
    <property type="evidence" value="ECO:0007669"/>
    <property type="project" value="InterPro"/>
</dbReference>
<evidence type="ECO:0000256" key="4">
    <source>
        <dbReference type="SAM" id="SignalP"/>
    </source>
</evidence>
<reference evidence="6" key="1">
    <citation type="submission" date="2024-04" db="EMBL/GenBank/DDBJ databases">
        <authorList>
            <consortium name="Molecular Ecology Group"/>
        </authorList>
    </citation>
    <scope>NUCLEOTIDE SEQUENCE</scope>
</reference>
<evidence type="ECO:0000256" key="2">
    <source>
        <dbReference type="PIRSR" id="PIRSR639126-1"/>
    </source>
</evidence>
<dbReference type="Proteomes" id="UP001497644">
    <property type="component" value="Chromosome 2"/>
</dbReference>
<dbReference type="Pfam" id="PF06094">
    <property type="entry name" value="GGACT"/>
    <property type="match status" value="1"/>
</dbReference>
<dbReference type="PANTHER" id="PTHR12510:SF4">
    <property type="entry name" value="GAMMA-GLUTAMYLAMINECYCLOTRANSFERASE"/>
    <property type="match status" value="1"/>
</dbReference>
<dbReference type="GO" id="GO:0005829">
    <property type="term" value="C:cytosol"/>
    <property type="evidence" value="ECO:0007669"/>
    <property type="project" value="TreeGrafter"/>
</dbReference>
<sequence length="202" mass="22831">MLLHVAAVTVLINIAIIELDPFYSLPSEKIMNLPLTKSPLHRVFVYGTLKRGEPNHGLIKDAANGYAKFLGLGRTTVSYPLVIATKYNIPFLLKKPDVGNFVLGEIYDVDSKMLKRLDELEEHPTFYERTEEEVLLTPEATLKPGKTFEEVGELTKAWIYFLPRYRSSLLDSPMYASYSNNGNHGLKYCENDEDASSLNDVL</sequence>
<evidence type="ECO:0000259" key="5">
    <source>
        <dbReference type="Pfam" id="PF06094"/>
    </source>
</evidence>
<proteinExistence type="inferred from homology"/>
<dbReference type="InterPro" id="IPR013024">
    <property type="entry name" value="GGCT-like"/>
</dbReference>
<dbReference type="PANTHER" id="PTHR12510">
    <property type="entry name" value="TROPONIN C-AKIN-1 PROTEIN"/>
    <property type="match status" value="1"/>
</dbReference>
<name>A0AAV2NKI0_9HYME</name>
<feature type="chain" id="PRO_5043405021" description="Gamma-glutamylcyclotransferase family protein" evidence="4">
    <location>
        <begin position="20"/>
        <end position="202"/>
    </location>
</feature>
<dbReference type="InterPro" id="IPR009288">
    <property type="entry name" value="AIG2-like_dom"/>
</dbReference>